<dbReference type="FunCoup" id="A0A251UJQ7">
    <property type="interactions" value="103"/>
</dbReference>
<dbReference type="InterPro" id="IPR006527">
    <property type="entry name" value="F-box-assoc_dom_typ1"/>
</dbReference>
<dbReference type="AlphaFoldDB" id="A0A251UJQ7"/>
<keyword evidence="4" id="KW-1185">Reference proteome</keyword>
<protein>
    <submittedName>
        <fullName evidence="2 3">F-box associated interaction domain-containing protein</fullName>
    </submittedName>
</protein>
<evidence type="ECO:0000313" key="4">
    <source>
        <dbReference type="Proteomes" id="UP000215914"/>
    </source>
</evidence>
<dbReference type="Gramene" id="mRNA:HanXRQr2_Chr06g0276081">
    <property type="protein sequence ID" value="CDS:HanXRQr2_Chr06g0276081.1"/>
    <property type="gene ID" value="HanXRQr2_Chr06g0276081"/>
</dbReference>
<dbReference type="PANTHER" id="PTHR31672">
    <property type="entry name" value="BNACNNG10540D PROTEIN"/>
    <property type="match status" value="1"/>
</dbReference>
<name>A0A251UJQ7_HELAN</name>
<evidence type="ECO:0000259" key="1">
    <source>
        <dbReference type="Pfam" id="PF07734"/>
    </source>
</evidence>
<sequence>MQYLLARYNDSVDFPEKYVLIADDHTFPQKRVSLNTHLLVNTLKYSRIIGCSHGLLCLYGGYQEGHDGPLSGSGRAVIWNPCIRKTVTVDVPNVADCSIYETVLSFGVCRKTNDSKILKITHINRWGHRKSLTCIPCHVEVFTLSTRAWRHLYGSNPPRNSIEFDYYNMVVLDGMINWLAIDRITVDGGLQSYNLIISFDMTSEEFREVNLPDSLAHQSLCDLSICKLRESLVVLERDVEANNLVFHVWIMEDVVPKSFTKLYAIDLPDADVSAVYVMGFRKTGEPIIDSASRYPEWTGSLAVYQPYSKTISSLGIDGDDFSYFVYSYMETLLLL</sequence>
<dbReference type="PANTHER" id="PTHR31672:SF10">
    <property type="entry name" value="F-BOX DOMAIN-CONTAINING PROTEIN"/>
    <property type="match status" value="1"/>
</dbReference>
<reference evidence="2 4" key="1">
    <citation type="journal article" date="2017" name="Nature">
        <title>The sunflower genome provides insights into oil metabolism, flowering and Asterid evolution.</title>
        <authorList>
            <person name="Badouin H."/>
            <person name="Gouzy J."/>
            <person name="Grassa C.J."/>
            <person name="Murat F."/>
            <person name="Staton S.E."/>
            <person name="Cottret L."/>
            <person name="Lelandais-Briere C."/>
            <person name="Owens G.L."/>
            <person name="Carrere S."/>
            <person name="Mayjonade B."/>
            <person name="Legrand L."/>
            <person name="Gill N."/>
            <person name="Kane N.C."/>
            <person name="Bowers J.E."/>
            <person name="Hubner S."/>
            <person name="Bellec A."/>
            <person name="Berard A."/>
            <person name="Berges H."/>
            <person name="Blanchet N."/>
            <person name="Boniface M.C."/>
            <person name="Brunel D."/>
            <person name="Catrice O."/>
            <person name="Chaidir N."/>
            <person name="Claudel C."/>
            <person name="Donnadieu C."/>
            <person name="Faraut T."/>
            <person name="Fievet G."/>
            <person name="Helmstetter N."/>
            <person name="King M."/>
            <person name="Knapp S.J."/>
            <person name="Lai Z."/>
            <person name="Le Paslier M.C."/>
            <person name="Lippi Y."/>
            <person name="Lorenzon L."/>
            <person name="Mandel J.R."/>
            <person name="Marage G."/>
            <person name="Marchand G."/>
            <person name="Marquand E."/>
            <person name="Bret-Mestries E."/>
            <person name="Morien E."/>
            <person name="Nambeesan S."/>
            <person name="Nguyen T."/>
            <person name="Pegot-Espagnet P."/>
            <person name="Pouilly N."/>
            <person name="Raftis F."/>
            <person name="Sallet E."/>
            <person name="Schiex T."/>
            <person name="Thomas J."/>
            <person name="Vandecasteele C."/>
            <person name="Vares D."/>
            <person name="Vear F."/>
            <person name="Vautrin S."/>
            <person name="Crespi M."/>
            <person name="Mangin B."/>
            <person name="Burke J.M."/>
            <person name="Salse J."/>
            <person name="Munos S."/>
            <person name="Vincourt P."/>
            <person name="Rieseberg L.H."/>
            <person name="Langlade N.B."/>
        </authorList>
    </citation>
    <scope>NUCLEOTIDE SEQUENCE [LARGE SCALE GENOMIC DNA]</scope>
    <source>
        <strain evidence="4">cv. SF193</strain>
        <tissue evidence="2">Leaves</tissue>
    </source>
</reference>
<proteinExistence type="predicted"/>
<organism evidence="3 4">
    <name type="scientific">Helianthus annuus</name>
    <name type="common">Common sunflower</name>
    <dbReference type="NCBI Taxonomy" id="4232"/>
    <lineage>
        <taxon>Eukaryota</taxon>
        <taxon>Viridiplantae</taxon>
        <taxon>Streptophyta</taxon>
        <taxon>Embryophyta</taxon>
        <taxon>Tracheophyta</taxon>
        <taxon>Spermatophyta</taxon>
        <taxon>Magnoliopsida</taxon>
        <taxon>eudicotyledons</taxon>
        <taxon>Gunneridae</taxon>
        <taxon>Pentapetalae</taxon>
        <taxon>asterids</taxon>
        <taxon>campanulids</taxon>
        <taxon>Asterales</taxon>
        <taxon>Asteraceae</taxon>
        <taxon>Asteroideae</taxon>
        <taxon>Heliantheae alliance</taxon>
        <taxon>Heliantheae</taxon>
        <taxon>Helianthus</taxon>
    </lineage>
</organism>
<dbReference type="NCBIfam" id="TIGR01640">
    <property type="entry name" value="F_box_assoc_1"/>
    <property type="match status" value="1"/>
</dbReference>
<reference evidence="3" key="2">
    <citation type="submission" date="2017-02" db="EMBL/GenBank/DDBJ databases">
        <title>Sunflower complete genome.</title>
        <authorList>
            <person name="Langlade N."/>
            <person name="Munos S."/>
        </authorList>
    </citation>
    <scope>NUCLEOTIDE SEQUENCE [LARGE SCALE GENOMIC DNA]</scope>
    <source>
        <tissue evidence="3">Leaves</tissue>
    </source>
</reference>
<dbReference type="InterPro" id="IPR050796">
    <property type="entry name" value="SCF_F-box_component"/>
</dbReference>
<accession>A0A251UJQ7</accession>
<evidence type="ECO:0000313" key="3">
    <source>
        <dbReference type="EMBL" id="OTG23607.1"/>
    </source>
</evidence>
<dbReference type="OMA" id="ITHINRW"/>
<dbReference type="EMBL" id="CM007895">
    <property type="protein sequence ID" value="OTG23607.1"/>
    <property type="molecule type" value="Genomic_DNA"/>
</dbReference>
<gene>
    <name evidence="3" type="ORF">HannXRQ_Chr06g0184361</name>
    <name evidence="2" type="ORF">HanXRQr2_Chr06g0276081</name>
</gene>
<dbReference type="InParanoid" id="A0A251UJQ7"/>
<dbReference type="Proteomes" id="UP000215914">
    <property type="component" value="Chromosome 6"/>
</dbReference>
<dbReference type="Pfam" id="PF07734">
    <property type="entry name" value="FBA_1"/>
    <property type="match status" value="1"/>
</dbReference>
<evidence type="ECO:0000313" key="2">
    <source>
        <dbReference type="EMBL" id="KAF5803836.1"/>
    </source>
</evidence>
<dbReference type="EMBL" id="MNCJ02000321">
    <property type="protein sequence ID" value="KAF5803836.1"/>
    <property type="molecule type" value="Genomic_DNA"/>
</dbReference>
<feature type="domain" description="F-box associated beta-propeller type 1" evidence="1">
    <location>
        <begin position="42"/>
        <end position="269"/>
    </location>
</feature>
<reference evidence="2" key="3">
    <citation type="submission" date="2020-06" db="EMBL/GenBank/DDBJ databases">
        <title>Helianthus annuus Genome sequencing and assembly Release 2.</title>
        <authorList>
            <person name="Gouzy J."/>
            <person name="Langlade N."/>
            <person name="Munos S."/>
        </authorList>
    </citation>
    <scope>NUCLEOTIDE SEQUENCE</scope>
    <source>
        <tissue evidence="2">Leaves</tissue>
    </source>
</reference>
<dbReference type="OrthoDB" id="601353at2759"/>
<dbReference type="InterPro" id="IPR017451">
    <property type="entry name" value="F-box-assoc_interact_dom"/>
</dbReference>